<feature type="transmembrane region" description="Helical" evidence="1">
    <location>
        <begin position="12"/>
        <end position="32"/>
    </location>
</feature>
<reference evidence="2" key="1">
    <citation type="submission" date="2018-05" db="EMBL/GenBank/DDBJ databases">
        <authorList>
            <person name="Lanie J.A."/>
            <person name="Ng W.-L."/>
            <person name="Kazmierczak K.M."/>
            <person name="Andrzejewski T.M."/>
            <person name="Davidsen T.M."/>
            <person name="Wayne K.J."/>
            <person name="Tettelin H."/>
            <person name="Glass J.I."/>
            <person name="Rusch D."/>
            <person name="Podicherti R."/>
            <person name="Tsui H.-C.T."/>
            <person name="Winkler M.E."/>
        </authorList>
    </citation>
    <scope>NUCLEOTIDE SEQUENCE</scope>
</reference>
<keyword evidence="1" id="KW-1133">Transmembrane helix</keyword>
<dbReference type="AlphaFoldDB" id="A0A382MM62"/>
<keyword evidence="1" id="KW-0472">Membrane</keyword>
<organism evidence="2">
    <name type="scientific">marine metagenome</name>
    <dbReference type="NCBI Taxonomy" id="408172"/>
    <lineage>
        <taxon>unclassified sequences</taxon>
        <taxon>metagenomes</taxon>
        <taxon>ecological metagenomes</taxon>
    </lineage>
</organism>
<feature type="non-terminal residue" evidence="2">
    <location>
        <position position="1"/>
    </location>
</feature>
<dbReference type="EMBL" id="UINC01094649">
    <property type="protein sequence ID" value="SVC50064.1"/>
    <property type="molecule type" value="Genomic_DNA"/>
</dbReference>
<evidence type="ECO:0000256" key="1">
    <source>
        <dbReference type="SAM" id="Phobius"/>
    </source>
</evidence>
<gene>
    <name evidence="2" type="ORF">METZ01_LOCUS302918</name>
</gene>
<sequence length="52" mass="5735">VKEKTSLLDGIGYLIGIIVVGFVLFILIWPIIDPTPNKSSTLKENADHLLTK</sequence>
<evidence type="ECO:0000313" key="2">
    <source>
        <dbReference type="EMBL" id="SVC50064.1"/>
    </source>
</evidence>
<protein>
    <submittedName>
        <fullName evidence="2">Uncharacterized protein</fullName>
    </submittedName>
</protein>
<name>A0A382MM62_9ZZZZ</name>
<accession>A0A382MM62</accession>
<proteinExistence type="predicted"/>
<keyword evidence="1" id="KW-0812">Transmembrane</keyword>